<sequence>MWLSRQGRAAGSVQDHARLGEVTVSGNPAAVYLDGERRALPVFGPGGYCWRPALHQEVLVLKAGNAGETLCVAGARCEEGLEPGEVAISTPGGAAIRLRADGSVEIRGTALRFNGQDIQPGGM</sequence>
<comment type="caution">
    <text evidence="1">The sequence shown here is derived from an EMBL/GenBank/DDBJ whole genome shotgun (WGS) entry which is preliminary data.</text>
</comment>
<name>A0A9D1RTI1_9FIRM</name>
<organism evidence="1 2">
    <name type="scientific">Candidatus Flavonifractor merdipullorum</name>
    <dbReference type="NCBI Taxonomy" id="2838590"/>
    <lineage>
        <taxon>Bacteria</taxon>
        <taxon>Bacillati</taxon>
        <taxon>Bacillota</taxon>
        <taxon>Clostridia</taxon>
        <taxon>Eubacteriales</taxon>
        <taxon>Oscillospiraceae</taxon>
        <taxon>Flavonifractor</taxon>
    </lineage>
</organism>
<dbReference type="EMBL" id="DXGA01000106">
    <property type="protein sequence ID" value="HIW93918.1"/>
    <property type="molecule type" value="Genomic_DNA"/>
</dbReference>
<evidence type="ECO:0000313" key="1">
    <source>
        <dbReference type="EMBL" id="HIW93918.1"/>
    </source>
</evidence>
<evidence type="ECO:0000313" key="2">
    <source>
        <dbReference type="Proteomes" id="UP000824192"/>
    </source>
</evidence>
<reference evidence="1" key="2">
    <citation type="submission" date="2021-04" db="EMBL/GenBank/DDBJ databases">
        <authorList>
            <person name="Gilroy R."/>
        </authorList>
    </citation>
    <scope>NUCLEOTIDE SEQUENCE</scope>
    <source>
        <strain evidence="1">ChiGjej6B6-1540</strain>
    </source>
</reference>
<dbReference type="AlphaFoldDB" id="A0A9D1RTI1"/>
<protein>
    <submittedName>
        <fullName evidence="1">Uncharacterized protein</fullName>
    </submittedName>
</protein>
<gene>
    <name evidence="1" type="ORF">H9868_05185</name>
</gene>
<proteinExistence type="predicted"/>
<accession>A0A9D1RTI1</accession>
<dbReference type="Proteomes" id="UP000824192">
    <property type="component" value="Unassembled WGS sequence"/>
</dbReference>
<reference evidence="1" key="1">
    <citation type="journal article" date="2021" name="PeerJ">
        <title>Extensive microbial diversity within the chicken gut microbiome revealed by metagenomics and culture.</title>
        <authorList>
            <person name="Gilroy R."/>
            <person name="Ravi A."/>
            <person name="Getino M."/>
            <person name="Pursley I."/>
            <person name="Horton D.L."/>
            <person name="Alikhan N.F."/>
            <person name="Baker D."/>
            <person name="Gharbi K."/>
            <person name="Hall N."/>
            <person name="Watson M."/>
            <person name="Adriaenssens E.M."/>
            <person name="Foster-Nyarko E."/>
            <person name="Jarju S."/>
            <person name="Secka A."/>
            <person name="Antonio M."/>
            <person name="Oren A."/>
            <person name="Chaudhuri R.R."/>
            <person name="La Ragione R."/>
            <person name="Hildebrand F."/>
            <person name="Pallen M.J."/>
        </authorList>
    </citation>
    <scope>NUCLEOTIDE SEQUENCE</scope>
    <source>
        <strain evidence="1">ChiGjej6B6-1540</strain>
    </source>
</reference>